<evidence type="ECO:0000313" key="3">
    <source>
        <dbReference type="EMBL" id="AEQ32287.1"/>
    </source>
</evidence>
<evidence type="ECO:0000313" key="4">
    <source>
        <dbReference type="Proteomes" id="UP000174965"/>
    </source>
</evidence>
<evidence type="ECO:0000256" key="1">
    <source>
        <dbReference type="SAM" id="MobiDB-lite"/>
    </source>
</evidence>
<dbReference type="Proteomes" id="UP000174965">
    <property type="component" value="Segment"/>
</dbReference>
<keyword evidence="2" id="KW-1133">Transmembrane helix</keyword>
<proteinExistence type="predicted"/>
<gene>
    <name evidence="3" type="ORF">cyUL153</name>
</gene>
<protein>
    <submittedName>
        <fullName evidence="3">Membrane protein UL153</fullName>
    </submittedName>
</protein>
<name>G8H0T9_9BETA</name>
<accession>G8H0T9</accession>
<evidence type="ECO:0000256" key="2">
    <source>
        <dbReference type="SAM" id="Phobius"/>
    </source>
</evidence>
<keyword evidence="2" id="KW-0472">Membrane</keyword>
<feature type="transmembrane region" description="Helical" evidence="2">
    <location>
        <begin position="313"/>
        <end position="330"/>
    </location>
</feature>
<reference evidence="3 4" key="1">
    <citation type="journal article" date="2011" name="J. Virol.">
        <title>Genomic sequencing and characterization of cynomolgus macaque cytomegalovirus.</title>
        <authorList>
            <person name="Marsh A.K."/>
            <person name="Willer D.O."/>
            <person name="Ambagala A.P."/>
            <person name="Dzamba M."/>
            <person name="Chan J.K."/>
            <person name="Pilon R."/>
            <person name="Fournier J."/>
            <person name="Sandstrom P."/>
            <person name="Brudno M."/>
            <person name="Macdonald K.S."/>
        </authorList>
    </citation>
    <scope>NUCLEOTIDE SEQUENCE [LARGE SCALE GENOMIC DNA]</scope>
    <source>
        <strain evidence="3 4">Ottawa</strain>
    </source>
</reference>
<organism evidence="3 4">
    <name type="scientific">macacine betaherpesvirus 8</name>
    <dbReference type="NCBI Taxonomy" id="2560567"/>
    <lineage>
        <taxon>Viruses</taxon>
        <taxon>Duplodnaviria</taxon>
        <taxon>Heunggongvirae</taxon>
        <taxon>Peploviricota</taxon>
        <taxon>Herviviricetes</taxon>
        <taxon>Herpesvirales</taxon>
        <taxon>Orthoherpesviridae</taxon>
        <taxon>Betaherpesvirinae</taxon>
        <taxon>Cytomegalovirus</taxon>
        <taxon>Cytomegalovirus macacinebeta8</taxon>
    </lineage>
</organism>
<keyword evidence="4" id="KW-1185">Reference proteome</keyword>
<dbReference type="EMBL" id="JN227533">
    <property type="protein sequence ID" value="AEQ32287.1"/>
    <property type="molecule type" value="Genomic_DNA"/>
</dbReference>
<feature type="region of interest" description="Disordered" evidence="1">
    <location>
        <begin position="66"/>
        <end position="140"/>
    </location>
</feature>
<keyword evidence="2" id="KW-0812">Transmembrane</keyword>
<dbReference type="Gene3D" id="2.60.40.10">
    <property type="entry name" value="Immunoglobulins"/>
    <property type="match status" value="1"/>
</dbReference>
<sequence length="373" mass="40601">MHFRISYLIKDRTIYIFIAILSRYAAANNTSTVATTTNATSTLISTSPISTTNLSVTSTITSTALSTSETTTNVSTPTQTQNTVTSSGTVNTSSTNTSITTNISTSSAATVTSSNSSEISNTSGNTTITTSSSAITTPTSTHNISVTSINSTVNTTTTRTSTAAVLGYTLIKVNATVGETVNLTATNFSLTTHHHTYWVLMHNKTGKPTEHELCRTSGSHQTKHHYGTLCYNCSKSTLMLYNVTHNDSRRYVLKTQDNSPKPEAFDLTVTSGNGTIYPNSTPDFCTFVSSAPPTSSTTVNVYLQDVAAPATHAVWALALVITVVMALMFGQGRMRRMRYYRQRHSDDREELIVKYRPERRRLTTGYEQMYISS</sequence>
<dbReference type="InterPro" id="IPR013783">
    <property type="entry name" value="Ig-like_fold"/>
</dbReference>